<proteinExistence type="predicted"/>
<dbReference type="Proteomes" id="UP001428341">
    <property type="component" value="Unassembled WGS sequence"/>
</dbReference>
<name>A0AAP0QV19_9ROSI</name>
<sequence>MAFTLSSPILPHKLSFSFSAAPKRSFLSSQFTFPLNRNEATRFGHFKIHCKRTNINDTRRPEIGVCIEDHRLLSPLLPLSVRMAVMVVVVVEVIIEMNRKGFGVWFITKAVCGRVLKGIVEIAAELLLVSCLN</sequence>
<accession>A0AAP0QV19</accession>
<keyword evidence="2" id="KW-1185">Reference proteome</keyword>
<dbReference type="EMBL" id="JBCGBO010000004">
    <property type="protein sequence ID" value="KAK9209323.1"/>
    <property type="molecule type" value="Genomic_DNA"/>
</dbReference>
<dbReference type="AlphaFoldDB" id="A0AAP0QV19"/>
<gene>
    <name evidence="1" type="ORF">WN944_001689</name>
</gene>
<reference evidence="1 2" key="1">
    <citation type="submission" date="2024-05" db="EMBL/GenBank/DDBJ databases">
        <title>Haplotype-resolved chromosome-level genome assembly of Huyou (Citrus changshanensis).</title>
        <authorList>
            <person name="Miao C."/>
            <person name="Chen W."/>
            <person name="Wu Y."/>
            <person name="Wang L."/>
            <person name="Zhao S."/>
            <person name="Grierson D."/>
            <person name="Xu C."/>
            <person name="Chen K."/>
        </authorList>
    </citation>
    <scope>NUCLEOTIDE SEQUENCE [LARGE SCALE GENOMIC DNA]</scope>
    <source>
        <strain evidence="1">01-14</strain>
        <tissue evidence="1">Leaf</tissue>
    </source>
</reference>
<protein>
    <submittedName>
        <fullName evidence="1">Uncharacterized protein</fullName>
    </submittedName>
</protein>
<evidence type="ECO:0000313" key="1">
    <source>
        <dbReference type="EMBL" id="KAK9209323.1"/>
    </source>
</evidence>
<evidence type="ECO:0000313" key="2">
    <source>
        <dbReference type="Proteomes" id="UP001428341"/>
    </source>
</evidence>
<comment type="caution">
    <text evidence="1">The sequence shown here is derived from an EMBL/GenBank/DDBJ whole genome shotgun (WGS) entry which is preliminary data.</text>
</comment>
<organism evidence="1 2">
    <name type="scientific">Citrus x changshan-huyou</name>
    <dbReference type="NCBI Taxonomy" id="2935761"/>
    <lineage>
        <taxon>Eukaryota</taxon>
        <taxon>Viridiplantae</taxon>
        <taxon>Streptophyta</taxon>
        <taxon>Embryophyta</taxon>
        <taxon>Tracheophyta</taxon>
        <taxon>Spermatophyta</taxon>
        <taxon>Magnoliopsida</taxon>
        <taxon>eudicotyledons</taxon>
        <taxon>Gunneridae</taxon>
        <taxon>Pentapetalae</taxon>
        <taxon>rosids</taxon>
        <taxon>malvids</taxon>
        <taxon>Sapindales</taxon>
        <taxon>Rutaceae</taxon>
        <taxon>Aurantioideae</taxon>
        <taxon>Citrus</taxon>
    </lineage>
</organism>